<evidence type="ECO:0000256" key="5">
    <source>
        <dbReference type="ARBA" id="ARBA00022801"/>
    </source>
</evidence>
<dbReference type="SUPFAM" id="SSF51126">
    <property type="entry name" value="Pectin lyase-like"/>
    <property type="match status" value="1"/>
</dbReference>
<sequence>MQGLLFAILLLCCFIASQADPIFDVLKYGASGNGQTDDSQAFVKAWKDVCEARNGYPTLLVPKGRTFLLQPTAFQGPCNSPSVNFKVQGTLIAPKSVNVWKWPSSDKGAWLQFSYIKQLVLDGEGLFDGQGAPWWDCFKKSQCHDRPRALSFHACEGLKINKVNVIDTPGGHISLNGCNGSIVSDINLLAPKDSPNTDGLGVSGSSNVTIRDSTMRVGDDCVVINGGSNMNISRIFCGPGHGISIGSLGIGGTYGAVEEIYVGNCTFIGSSNGARIKTWEGGYGYVRKVTFEDIVVQDVQSPLLIDQHYSSYHATADNQKAVKISDITYRNFRGTSASEDAVKLMCDKNVGCTNLVLDNIKITSSDPKMKTKATCSNAHGSNSASNIPQVSCLVKFLL</sequence>
<accession>A0AAE1JYA2</accession>
<proteinExistence type="inferred from homology"/>
<evidence type="ECO:0000313" key="11">
    <source>
        <dbReference type="EMBL" id="KAK4259760.1"/>
    </source>
</evidence>
<keyword evidence="12" id="KW-1185">Reference proteome</keyword>
<comment type="subcellular location">
    <subcellularLocation>
        <location evidence="1">Secreted</location>
        <location evidence="1">Cell wall</location>
    </subcellularLocation>
</comment>
<comment type="caution">
    <text evidence="11">The sequence shown here is derived from an EMBL/GenBank/DDBJ whole genome shotgun (WGS) entry which is preliminary data.</text>
</comment>
<comment type="similarity">
    <text evidence="2 9">Belongs to the glycosyl hydrolase 28 family.</text>
</comment>
<evidence type="ECO:0000256" key="6">
    <source>
        <dbReference type="ARBA" id="ARBA00023295"/>
    </source>
</evidence>
<evidence type="ECO:0000256" key="8">
    <source>
        <dbReference type="PROSITE-ProRule" id="PRU10052"/>
    </source>
</evidence>
<dbReference type="AlphaFoldDB" id="A0AAE1JYA2"/>
<dbReference type="GO" id="GO:0071555">
    <property type="term" value="P:cell wall organization"/>
    <property type="evidence" value="ECO:0007669"/>
    <property type="project" value="UniProtKB-KW"/>
</dbReference>
<evidence type="ECO:0000313" key="12">
    <source>
        <dbReference type="Proteomes" id="UP001293593"/>
    </source>
</evidence>
<feature type="chain" id="PRO_5042137482" description="Polygalacturonase" evidence="10">
    <location>
        <begin position="20"/>
        <end position="398"/>
    </location>
</feature>
<dbReference type="GO" id="GO:0004650">
    <property type="term" value="F:polygalacturonase activity"/>
    <property type="evidence" value="ECO:0007669"/>
    <property type="project" value="InterPro"/>
</dbReference>
<evidence type="ECO:0000256" key="7">
    <source>
        <dbReference type="ARBA" id="ARBA00023316"/>
    </source>
</evidence>
<keyword evidence="10" id="KW-0732">Signal</keyword>
<dbReference type="Pfam" id="PF00295">
    <property type="entry name" value="Glyco_hydro_28"/>
    <property type="match status" value="1"/>
</dbReference>
<evidence type="ECO:0000256" key="2">
    <source>
        <dbReference type="ARBA" id="ARBA00008834"/>
    </source>
</evidence>
<dbReference type="InterPro" id="IPR011050">
    <property type="entry name" value="Pectin_lyase_fold/virulence"/>
</dbReference>
<evidence type="ECO:0000256" key="1">
    <source>
        <dbReference type="ARBA" id="ARBA00004191"/>
    </source>
</evidence>
<keyword evidence="5 9" id="KW-0378">Hydrolase</keyword>
<dbReference type="EMBL" id="JAWXYG010000011">
    <property type="protein sequence ID" value="KAK4259760.1"/>
    <property type="molecule type" value="Genomic_DNA"/>
</dbReference>
<evidence type="ECO:0000256" key="10">
    <source>
        <dbReference type="SAM" id="SignalP"/>
    </source>
</evidence>
<dbReference type="GO" id="GO:0005975">
    <property type="term" value="P:carbohydrate metabolic process"/>
    <property type="evidence" value="ECO:0007669"/>
    <property type="project" value="InterPro"/>
</dbReference>
<protein>
    <recommendedName>
        <fullName evidence="13">Polygalacturonase</fullName>
    </recommendedName>
</protein>
<gene>
    <name evidence="11" type="ORF">QN277_006060</name>
</gene>
<evidence type="ECO:0000256" key="9">
    <source>
        <dbReference type="RuleBase" id="RU361169"/>
    </source>
</evidence>
<reference evidence="11" key="1">
    <citation type="submission" date="2023-10" db="EMBL/GenBank/DDBJ databases">
        <title>Chromosome-level genome of the transformable northern wattle, Acacia crassicarpa.</title>
        <authorList>
            <person name="Massaro I."/>
            <person name="Sinha N.R."/>
            <person name="Poethig S."/>
            <person name="Leichty A.R."/>
        </authorList>
    </citation>
    <scope>NUCLEOTIDE SEQUENCE</scope>
    <source>
        <strain evidence="11">Acra3RX</strain>
        <tissue evidence="11">Leaf</tissue>
    </source>
</reference>
<dbReference type="Proteomes" id="UP001293593">
    <property type="component" value="Unassembled WGS sequence"/>
</dbReference>
<evidence type="ECO:0000256" key="3">
    <source>
        <dbReference type="ARBA" id="ARBA00022512"/>
    </source>
</evidence>
<dbReference type="Gene3D" id="2.160.20.10">
    <property type="entry name" value="Single-stranded right-handed beta-helix, Pectin lyase-like"/>
    <property type="match status" value="1"/>
</dbReference>
<dbReference type="PROSITE" id="PS00502">
    <property type="entry name" value="POLYGALACTURONASE"/>
    <property type="match status" value="1"/>
</dbReference>
<dbReference type="InterPro" id="IPR000743">
    <property type="entry name" value="Glyco_hydro_28"/>
</dbReference>
<dbReference type="InterPro" id="IPR012334">
    <property type="entry name" value="Pectin_lyas_fold"/>
</dbReference>
<keyword evidence="7" id="KW-0961">Cell wall biogenesis/degradation</keyword>
<keyword evidence="3" id="KW-0134">Cell wall</keyword>
<evidence type="ECO:0000256" key="4">
    <source>
        <dbReference type="ARBA" id="ARBA00022525"/>
    </source>
</evidence>
<feature type="signal peptide" evidence="10">
    <location>
        <begin position="1"/>
        <end position="19"/>
    </location>
</feature>
<organism evidence="11 12">
    <name type="scientific">Acacia crassicarpa</name>
    <name type="common">northern wattle</name>
    <dbReference type="NCBI Taxonomy" id="499986"/>
    <lineage>
        <taxon>Eukaryota</taxon>
        <taxon>Viridiplantae</taxon>
        <taxon>Streptophyta</taxon>
        <taxon>Embryophyta</taxon>
        <taxon>Tracheophyta</taxon>
        <taxon>Spermatophyta</taxon>
        <taxon>Magnoliopsida</taxon>
        <taxon>eudicotyledons</taxon>
        <taxon>Gunneridae</taxon>
        <taxon>Pentapetalae</taxon>
        <taxon>rosids</taxon>
        <taxon>fabids</taxon>
        <taxon>Fabales</taxon>
        <taxon>Fabaceae</taxon>
        <taxon>Caesalpinioideae</taxon>
        <taxon>mimosoid clade</taxon>
        <taxon>Acacieae</taxon>
        <taxon>Acacia</taxon>
    </lineage>
</organism>
<name>A0AAE1JYA2_9FABA</name>
<keyword evidence="6 9" id="KW-0326">Glycosidase</keyword>
<evidence type="ECO:0008006" key="13">
    <source>
        <dbReference type="Google" id="ProtNLM"/>
    </source>
</evidence>
<dbReference type="PANTHER" id="PTHR31375">
    <property type="match status" value="1"/>
</dbReference>
<keyword evidence="4" id="KW-0964">Secreted</keyword>
<feature type="active site" evidence="8">
    <location>
        <position position="241"/>
    </location>
</feature>